<evidence type="ECO:0000313" key="4">
    <source>
        <dbReference type="Proteomes" id="UP001550044"/>
    </source>
</evidence>
<keyword evidence="4" id="KW-1185">Reference proteome</keyword>
<evidence type="ECO:0000313" key="3">
    <source>
        <dbReference type="EMBL" id="MET8435664.1"/>
    </source>
</evidence>
<comment type="caution">
    <text evidence="3">The sequence shown here is derived from an EMBL/GenBank/DDBJ whole genome shotgun (WGS) entry which is preliminary data.</text>
</comment>
<dbReference type="EMBL" id="JBEXIP010000019">
    <property type="protein sequence ID" value="MET8435664.1"/>
    <property type="molecule type" value="Genomic_DNA"/>
</dbReference>
<feature type="signal peptide" evidence="1">
    <location>
        <begin position="1"/>
        <end position="20"/>
    </location>
</feature>
<organism evidence="3 4">
    <name type="scientific">Streptomyces sp. 900116325</name>
    <dbReference type="NCBI Taxonomy" id="3154295"/>
    <lineage>
        <taxon>Bacteria</taxon>
        <taxon>Bacillati</taxon>
        <taxon>Actinomycetota</taxon>
        <taxon>Actinomycetes</taxon>
        <taxon>Kitasatosporales</taxon>
        <taxon>Streptomycetaceae</taxon>
        <taxon>Streptomyces</taxon>
    </lineage>
</organism>
<dbReference type="SUPFAM" id="SSF47090">
    <property type="entry name" value="PGBD-like"/>
    <property type="match status" value="1"/>
</dbReference>
<dbReference type="RefSeq" id="WP_352306510.1">
    <property type="nucleotide sequence ID" value="NZ_JBEOSG010000018.1"/>
</dbReference>
<reference evidence="3 4" key="1">
    <citation type="submission" date="2024-06" db="EMBL/GenBank/DDBJ databases">
        <title>The Natural Products Discovery Center: Release of the First 8490 Sequenced Strains for Exploring Actinobacteria Biosynthetic Diversity.</title>
        <authorList>
            <person name="Kalkreuter E."/>
            <person name="Kautsar S.A."/>
            <person name="Yang D."/>
            <person name="Bader C.D."/>
            <person name="Teijaro C.N."/>
            <person name="Fluegel L."/>
            <person name="Davis C.M."/>
            <person name="Simpson J.R."/>
            <person name="Lauterbach L."/>
            <person name="Steele A.D."/>
            <person name="Gui C."/>
            <person name="Meng S."/>
            <person name="Li G."/>
            <person name="Viehrig K."/>
            <person name="Ye F."/>
            <person name="Su P."/>
            <person name="Kiefer A.F."/>
            <person name="Nichols A."/>
            <person name="Cepeda A.J."/>
            <person name="Yan W."/>
            <person name="Fan B."/>
            <person name="Jiang Y."/>
            <person name="Adhikari A."/>
            <person name="Zheng C.-J."/>
            <person name="Schuster L."/>
            <person name="Cowan T.M."/>
            <person name="Smanski M.J."/>
            <person name="Chevrette M.G."/>
            <person name="De Carvalho L.P.S."/>
            <person name="Shen B."/>
        </authorList>
    </citation>
    <scope>NUCLEOTIDE SEQUENCE [LARGE SCALE GENOMIC DNA]</scope>
    <source>
        <strain evidence="3 4">NPDC005137</strain>
    </source>
</reference>
<dbReference type="Gene3D" id="1.10.101.10">
    <property type="entry name" value="PGBD-like superfamily/PGBD"/>
    <property type="match status" value="1"/>
</dbReference>
<feature type="chain" id="PRO_5046278229" evidence="1">
    <location>
        <begin position="21"/>
        <end position="119"/>
    </location>
</feature>
<gene>
    <name evidence="3" type="ORF">ABZV61_23335</name>
</gene>
<dbReference type="InterPro" id="IPR036366">
    <property type="entry name" value="PGBDSf"/>
</dbReference>
<dbReference type="InterPro" id="IPR036365">
    <property type="entry name" value="PGBD-like_sf"/>
</dbReference>
<evidence type="ECO:0000259" key="2">
    <source>
        <dbReference type="Pfam" id="PF01471"/>
    </source>
</evidence>
<name>A0ABV2UDX8_9ACTN</name>
<evidence type="ECO:0000256" key="1">
    <source>
        <dbReference type="SAM" id="SignalP"/>
    </source>
</evidence>
<dbReference type="Pfam" id="PF01471">
    <property type="entry name" value="PG_binding_1"/>
    <property type="match status" value="1"/>
</dbReference>
<feature type="domain" description="Peptidoglycan binding-like" evidence="2">
    <location>
        <begin position="50"/>
        <end position="106"/>
    </location>
</feature>
<protein>
    <submittedName>
        <fullName evidence="3">Peptidoglycan-binding domain-containing protein</fullName>
    </submittedName>
</protein>
<keyword evidence="1" id="KW-0732">Signal</keyword>
<sequence length="119" mass="12537">MIRRKCSVLGAALLTAGALATTTHEAAAAEKTCPYTSSIDRPALTDVSTGPSVKQAQCLSNVWGGVPKLAVDGVFGTATSKKVIWIQGCHGLGRTGVVDQATWRVLYDPALDCYDPYPK</sequence>
<dbReference type="InterPro" id="IPR002477">
    <property type="entry name" value="Peptidoglycan-bd-like"/>
</dbReference>
<proteinExistence type="predicted"/>
<dbReference type="Proteomes" id="UP001550044">
    <property type="component" value="Unassembled WGS sequence"/>
</dbReference>
<accession>A0ABV2UDX8</accession>